<organism evidence="2 3">
    <name type="scientific">Streptococcus sanguinis SK408</name>
    <dbReference type="NCBI Taxonomy" id="888818"/>
    <lineage>
        <taxon>Bacteria</taxon>
        <taxon>Bacillati</taxon>
        <taxon>Bacillota</taxon>
        <taxon>Bacilli</taxon>
        <taxon>Lactobacillales</taxon>
        <taxon>Streptococcaceae</taxon>
        <taxon>Streptococcus</taxon>
    </lineage>
</organism>
<accession>F2CCP1</accession>
<protein>
    <recommendedName>
        <fullName evidence="1">DUF4274 domain-containing protein</fullName>
    </recommendedName>
</protein>
<feature type="domain" description="DUF4274" evidence="1">
    <location>
        <begin position="48"/>
        <end position="122"/>
    </location>
</feature>
<evidence type="ECO:0000259" key="1">
    <source>
        <dbReference type="Pfam" id="PF14096"/>
    </source>
</evidence>
<sequence length="170" mass="19317">MKALKNGKIIIIIMELSLGIDNHQIQKISDILYTESNAKAVSYINSLQTEDELFVLLDNYNWDNGFEVPQAVINHSKCTLSIALLAFYRADGIRYLLNAEAAFANSSSKEWEDFVKDVYVKIFRKRFPNGNISFQPEITRIQKFKLKKLKLALNSISIDGVSGKDLNIVI</sequence>
<dbReference type="Pfam" id="PF14096">
    <property type="entry name" value="DUF4274"/>
    <property type="match status" value="1"/>
</dbReference>
<dbReference type="Proteomes" id="UP000004826">
    <property type="component" value="Unassembled WGS sequence"/>
</dbReference>
<proteinExistence type="predicted"/>
<reference evidence="2 3" key="1">
    <citation type="submission" date="2011-02" db="EMBL/GenBank/DDBJ databases">
        <authorList>
            <person name="Muzny D."/>
            <person name="Qin X."/>
            <person name="Deng J."/>
            <person name="Jiang H."/>
            <person name="Liu Y."/>
            <person name="Qu J."/>
            <person name="Song X.-Z."/>
            <person name="Zhang L."/>
            <person name="Thornton R."/>
            <person name="Coyle M."/>
            <person name="Francisco L."/>
            <person name="Jackson L."/>
            <person name="Javaid M."/>
            <person name="Korchina V."/>
            <person name="Kovar C."/>
            <person name="Mata R."/>
            <person name="Mathew T."/>
            <person name="Ngo R."/>
            <person name="Nguyen L."/>
            <person name="Nguyen N."/>
            <person name="Okwuonu G."/>
            <person name="Ongeri F."/>
            <person name="Pham C."/>
            <person name="Simmons D."/>
            <person name="Wilczek-Boney K."/>
            <person name="Hale W."/>
            <person name="Jakkamsetti A."/>
            <person name="Pham P."/>
            <person name="Ruth R."/>
            <person name="San Lucas F."/>
            <person name="Warren J."/>
            <person name="Zhang J."/>
            <person name="Zhao Z."/>
            <person name="Zhou C."/>
            <person name="Zhu D."/>
            <person name="Lee S."/>
            <person name="Bess C."/>
            <person name="Blankenburg K."/>
            <person name="Forbes L."/>
            <person name="Fu Q."/>
            <person name="Gubbala S."/>
            <person name="Hirani K."/>
            <person name="Jayaseelan J.C."/>
            <person name="Lara F."/>
            <person name="Munidasa M."/>
            <person name="Palculict T."/>
            <person name="Patil S."/>
            <person name="Pu L.-L."/>
            <person name="Saada N."/>
            <person name="Tang L."/>
            <person name="Weissenberger G."/>
            <person name="Zhu Y."/>
            <person name="Hemphill L."/>
            <person name="Shang Y."/>
            <person name="Youmans B."/>
            <person name="Ayvaz T."/>
            <person name="Ross M."/>
            <person name="Santibanez J."/>
            <person name="Aqrawi P."/>
            <person name="Gross S."/>
            <person name="Joshi V."/>
            <person name="Fowler G."/>
            <person name="Nazareth L."/>
            <person name="Reid J."/>
            <person name="Worley K."/>
            <person name="Petrosino J."/>
            <person name="Highlander S."/>
            <person name="Gibbs R."/>
        </authorList>
    </citation>
    <scope>NUCLEOTIDE SEQUENCE [LARGE SCALE GENOMIC DNA]</scope>
    <source>
        <strain evidence="2 3">SK408</strain>
    </source>
</reference>
<dbReference type="AlphaFoldDB" id="F2CCP1"/>
<evidence type="ECO:0000313" key="2">
    <source>
        <dbReference type="EMBL" id="EGF19806.1"/>
    </source>
</evidence>
<evidence type="ECO:0000313" key="3">
    <source>
        <dbReference type="Proteomes" id="UP000004826"/>
    </source>
</evidence>
<gene>
    <name evidence="2" type="ORF">HMPREF9391_0526</name>
</gene>
<comment type="caution">
    <text evidence="2">The sequence shown here is derived from an EMBL/GenBank/DDBJ whole genome shotgun (WGS) entry which is preliminary data.</text>
</comment>
<name>F2CCP1_STRSA</name>
<dbReference type="EMBL" id="AFBE01000002">
    <property type="protein sequence ID" value="EGF19806.1"/>
    <property type="molecule type" value="Genomic_DNA"/>
</dbReference>
<dbReference type="HOGENOM" id="CLU_133849_0_0_9"/>
<dbReference type="PATRIC" id="fig|888818.3.peg.512"/>
<dbReference type="InterPro" id="IPR025369">
    <property type="entry name" value="DUF4274"/>
</dbReference>